<comment type="caution">
    <text evidence="1">The sequence shown here is derived from an EMBL/GenBank/DDBJ whole genome shotgun (WGS) entry which is preliminary data.</text>
</comment>
<dbReference type="Proteomes" id="UP000295830">
    <property type="component" value="Unassembled WGS sequence"/>
</dbReference>
<keyword evidence="2" id="KW-1185">Reference proteome</keyword>
<dbReference type="AlphaFoldDB" id="A0A4R7JWV6"/>
<proteinExistence type="predicted"/>
<dbReference type="InterPro" id="IPR027417">
    <property type="entry name" value="P-loop_NTPase"/>
</dbReference>
<reference evidence="1 2" key="1">
    <citation type="submission" date="2019-03" db="EMBL/GenBank/DDBJ databases">
        <title>Genomic Encyclopedia of Type Strains, Phase IV (KMG-IV): sequencing the most valuable type-strain genomes for metagenomic binning, comparative biology and taxonomic classification.</title>
        <authorList>
            <person name="Goeker M."/>
        </authorList>
    </citation>
    <scope>NUCLEOTIDE SEQUENCE [LARGE SCALE GENOMIC DNA]</scope>
    <source>
        <strain evidence="1 2">DSM 15505</strain>
    </source>
</reference>
<dbReference type="Gene3D" id="3.40.50.300">
    <property type="entry name" value="P-loop containing nucleotide triphosphate hydrolases"/>
    <property type="match status" value="1"/>
</dbReference>
<sequence>MPTRKADHASAPRELILPEACWPLGEPLSGDAIHGAQQHAVLAVQRFIADEQLPQAYSSLFPKLIIPMGAWLLREQQKLGRPLVMGIGGSQGSGKTTLARGLRLALHHCFAVSSCVLSLDDFYRPHEERARLAEEVHPLLATRGAPGTHDVDLLMNTLDALSAADSRRVTSIPTFDKGRDTRAAEDHFQQFQGRPGIILLEGWCLGARPESEVTLAEPINALEASEDPEAHWRRYVNQQLAGPYQALFNRFDRLLFLKAPGWDAVRRWRLRQEAKLIRERGDDYRGHLDEGESFERFMAHYERITRQLLREPPAADAILALDEQQRLARLSLTAHRHD</sequence>
<keyword evidence="1" id="KW-0418">Kinase</keyword>
<protein>
    <submittedName>
        <fullName evidence="1">Glycerate kinase</fullName>
    </submittedName>
</protein>
<accession>A0A4R7JWV6</accession>
<dbReference type="RefSeq" id="WP_133735053.1">
    <property type="nucleotide sequence ID" value="NZ_SOAX01000002.1"/>
</dbReference>
<evidence type="ECO:0000313" key="2">
    <source>
        <dbReference type="Proteomes" id="UP000295830"/>
    </source>
</evidence>
<dbReference type="OrthoDB" id="1550976at2"/>
<dbReference type="EMBL" id="SOAX01000002">
    <property type="protein sequence ID" value="TDT42942.1"/>
    <property type="molecule type" value="Genomic_DNA"/>
</dbReference>
<dbReference type="PANTHER" id="PTHR10285">
    <property type="entry name" value="URIDINE KINASE"/>
    <property type="match status" value="1"/>
</dbReference>
<organism evidence="1 2">
    <name type="scientific">Halospina denitrificans</name>
    <dbReference type="NCBI Taxonomy" id="332522"/>
    <lineage>
        <taxon>Bacteria</taxon>
        <taxon>Pseudomonadati</taxon>
        <taxon>Pseudomonadota</taxon>
        <taxon>Gammaproteobacteria</taxon>
        <taxon>Halospina</taxon>
    </lineage>
</organism>
<evidence type="ECO:0000313" key="1">
    <source>
        <dbReference type="EMBL" id="TDT42942.1"/>
    </source>
</evidence>
<name>A0A4R7JWV6_9GAMM</name>
<dbReference type="GO" id="GO:0016301">
    <property type="term" value="F:kinase activity"/>
    <property type="evidence" value="ECO:0007669"/>
    <property type="project" value="UniProtKB-KW"/>
</dbReference>
<gene>
    <name evidence="1" type="ORF">DES49_0742</name>
</gene>
<keyword evidence="1" id="KW-0808">Transferase</keyword>
<dbReference type="SUPFAM" id="SSF52540">
    <property type="entry name" value="P-loop containing nucleoside triphosphate hydrolases"/>
    <property type="match status" value="1"/>
</dbReference>